<reference evidence="1" key="1">
    <citation type="journal article" date="2020" name="Nature">
        <title>Giant virus diversity and host interactions through global metagenomics.</title>
        <authorList>
            <person name="Schulz F."/>
            <person name="Roux S."/>
            <person name="Paez-Espino D."/>
            <person name="Jungbluth S."/>
            <person name="Walsh D.A."/>
            <person name="Denef V.J."/>
            <person name="McMahon K.D."/>
            <person name="Konstantinidis K.T."/>
            <person name="Eloe-Fadrosh E.A."/>
            <person name="Kyrpides N.C."/>
            <person name="Woyke T."/>
        </authorList>
    </citation>
    <scope>NUCLEOTIDE SEQUENCE</scope>
    <source>
        <strain evidence="1">GVMAG-S-3300012000-53</strain>
    </source>
</reference>
<organism evidence="1">
    <name type="scientific">viral metagenome</name>
    <dbReference type="NCBI Taxonomy" id="1070528"/>
    <lineage>
        <taxon>unclassified sequences</taxon>
        <taxon>metagenomes</taxon>
        <taxon>organismal metagenomes</taxon>
    </lineage>
</organism>
<name>A0A6C0KHQ9_9ZZZZ</name>
<evidence type="ECO:0000313" key="1">
    <source>
        <dbReference type="EMBL" id="QHU16863.1"/>
    </source>
</evidence>
<protein>
    <recommendedName>
        <fullName evidence="2">Nucleotide-diphospho-sugar transferase domain-containing protein</fullName>
    </recommendedName>
</protein>
<proteinExistence type="predicted"/>
<dbReference type="AlphaFoldDB" id="A0A6C0KHQ9"/>
<sequence>MKIVTAVVNNPDFIEIQYHTLKKFFKGPYEFIVFNDAKDFPDFTNVGDITIKSKIENICKSLDIQCINIPNEQHKTIKCAATRCADSMNYILKYQLQNPDKYLLLDSDMFLIDYFDIDKYSKYDCAIVLQSRNNNTINYFWNGIYYFDFNKIKNTELLNWDTCTYCDVGGMMQKWFSIQLNGTYIPNTDEIRWTNNTFHSDSTYFIKHLWSCSWDISELPSGLRNSNILNFLSHDIRNKNGKFFCEIYDDVFLHYRAGGNWNGEGMIIHKQLTQNLKSALLD</sequence>
<dbReference type="EMBL" id="MN740891">
    <property type="protein sequence ID" value="QHU16863.1"/>
    <property type="molecule type" value="Genomic_DNA"/>
</dbReference>
<accession>A0A6C0KHQ9</accession>
<evidence type="ECO:0008006" key="2">
    <source>
        <dbReference type="Google" id="ProtNLM"/>
    </source>
</evidence>